<evidence type="ECO:0000313" key="1">
    <source>
        <dbReference type="EMBL" id="SDD46444.1"/>
    </source>
</evidence>
<organism evidence="1 2">
    <name type="scientific">Natrinema hispanicum</name>
    <dbReference type="NCBI Taxonomy" id="392421"/>
    <lineage>
        <taxon>Archaea</taxon>
        <taxon>Methanobacteriati</taxon>
        <taxon>Methanobacteriota</taxon>
        <taxon>Stenosarchaea group</taxon>
        <taxon>Halobacteria</taxon>
        <taxon>Halobacteriales</taxon>
        <taxon>Natrialbaceae</taxon>
        <taxon>Natrinema</taxon>
    </lineage>
</organism>
<accession>A0A1G6UYV0</accession>
<dbReference type="AlphaFoldDB" id="A0A1G6UYV0"/>
<dbReference type="CDD" id="cd00719">
    <property type="entry name" value="GIY-YIG_SF"/>
    <property type="match status" value="1"/>
</dbReference>
<name>A0A1G6UYV0_9EURY</name>
<protein>
    <recommendedName>
        <fullName evidence="3">GIY-YIG domain-containing protein</fullName>
    </recommendedName>
</protein>
<dbReference type="EMBL" id="FMZP01000024">
    <property type="protein sequence ID" value="SDD46444.1"/>
    <property type="molecule type" value="Genomic_DNA"/>
</dbReference>
<sequence length="464" mass="52147">MNGREQSPEGLTSKATIWESWLEDTLLPDLRSDETPDPVPFFESTDNGLETSDALGSYKWGMNDGDYLYLIYLLDGPVTDAQSVIPVYVGESNDISSRIGQHSRKICDSLPITEWEDDGEWGSFSKYDQIAAVAERADSPLYVWIVDVDKLESGPYEFETYRQELEAKLVGLVHAQPEYEQIFANREFVPNRILHEIGKAGPEWVADEITAQDRQWPSSSENTRVNPLTKAECWEAWAEEYILSDIQSGGLSDPIPLFDVTDDLQVRTRDDGTLERSAEIDTRIRREGRKCVDEDGIRADGDDGLLYIMYQLEEPAETATPADIVPRYLGKAEAYGKKRELSANFTEIAYERDGTRSFARWGGGNYWHIGELSQALAGDDERKQHWVEALFEPDSRTLSQQTYLWVHAWNRTADSSPYGTPATLAEVEPLLIGTAYDAYPASLLNKSGTPDDAPIKMETPASAD</sequence>
<reference evidence="1 2" key="1">
    <citation type="submission" date="2016-10" db="EMBL/GenBank/DDBJ databases">
        <authorList>
            <person name="Varghese N."/>
            <person name="Submissions S."/>
        </authorList>
    </citation>
    <scope>NUCLEOTIDE SEQUENCE [LARGE SCALE GENOMIC DNA]</scope>
    <source>
        <strain evidence="1 2">CDM_1</strain>
    </source>
</reference>
<gene>
    <name evidence="1" type="ORF">SAMN05192552_102428</name>
</gene>
<proteinExistence type="predicted"/>
<evidence type="ECO:0008006" key="3">
    <source>
        <dbReference type="Google" id="ProtNLM"/>
    </source>
</evidence>
<evidence type="ECO:0000313" key="2">
    <source>
        <dbReference type="Proteomes" id="UP000324021"/>
    </source>
</evidence>
<dbReference type="Proteomes" id="UP000324021">
    <property type="component" value="Unassembled WGS sequence"/>
</dbReference>